<feature type="compositionally biased region" description="Acidic residues" evidence="2">
    <location>
        <begin position="1036"/>
        <end position="1053"/>
    </location>
</feature>
<feature type="compositionally biased region" description="Basic residues" evidence="2">
    <location>
        <begin position="901"/>
        <end position="911"/>
    </location>
</feature>
<feature type="region of interest" description="Disordered" evidence="2">
    <location>
        <begin position="303"/>
        <end position="346"/>
    </location>
</feature>
<feature type="compositionally biased region" description="Low complexity" evidence="2">
    <location>
        <begin position="2105"/>
        <end position="2124"/>
    </location>
</feature>
<gene>
    <name evidence="3" type="primary">23687995</name>
</gene>
<feature type="compositionally biased region" description="Polar residues" evidence="2">
    <location>
        <begin position="2215"/>
        <end position="2228"/>
    </location>
</feature>
<feature type="compositionally biased region" description="Polar residues" evidence="2">
    <location>
        <begin position="738"/>
        <end position="752"/>
    </location>
</feature>
<feature type="compositionally biased region" description="Polar residues" evidence="2">
    <location>
        <begin position="1847"/>
        <end position="1867"/>
    </location>
</feature>
<feature type="compositionally biased region" description="Polar residues" evidence="2">
    <location>
        <begin position="1983"/>
        <end position="1996"/>
    </location>
</feature>
<dbReference type="PANTHER" id="PTHR47092:SF1">
    <property type="entry name" value="CHROMATIN REMODELING REGULATOR CECR2"/>
    <property type="match status" value="1"/>
</dbReference>
<reference evidence="3 4" key="1">
    <citation type="submission" date="2017-06" db="EMBL/GenBank/DDBJ databases">
        <title>Aedes aegypti genome working group (AGWG) sequencing and assembly.</title>
        <authorList>
            <consortium name="Aedes aegypti Genome Working Group (AGWG)"/>
            <person name="Matthews B.J."/>
        </authorList>
    </citation>
    <scope>NUCLEOTIDE SEQUENCE [LARGE SCALE GENOMIC DNA]</scope>
    <source>
        <strain evidence="3 4">LVP_AGWG</strain>
    </source>
</reference>
<dbReference type="InterPro" id="IPR001487">
    <property type="entry name" value="Bromodomain"/>
</dbReference>
<keyword evidence="4" id="KW-1185">Reference proteome</keyword>
<feature type="compositionally biased region" description="Polar residues" evidence="2">
    <location>
        <begin position="2846"/>
        <end position="2861"/>
    </location>
</feature>
<feature type="compositionally biased region" description="Acidic residues" evidence="2">
    <location>
        <begin position="1376"/>
        <end position="1386"/>
    </location>
</feature>
<evidence type="ECO:0000313" key="3">
    <source>
        <dbReference type="EnsemblMetazoa" id="AAEL012203-PE"/>
    </source>
</evidence>
<feature type="compositionally biased region" description="Low complexity" evidence="2">
    <location>
        <begin position="1868"/>
        <end position="1887"/>
    </location>
</feature>
<feature type="compositionally biased region" description="Polar residues" evidence="2">
    <location>
        <begin position="2605"/>
        <end position="2621"/>
    </location>
</feature>
<feature type="compositionally biased region" description="Basic and acidic residues" evidence="2">
    <location>
        <begin position="975"/>
        <end position="985"/>
    </location>
</feature>
<feature type="compositionally biased region" description="Basic and acidic residues" evidence="2">
    <location>
        <begin position="1305"/>
        <end position="1321"/>
    </location>
</feature>
<feature type="compositionally biased region" description="Low complexity" evidence="2">
    <location>
        <begin position="2911"/>
        <end position="2926"/>
    </location>
</feature>
<feature type="compositionally biased region" description="Polar residues" evidence="2">
    <location>
        <begin position="513"/>
        <end position="536"/>
    </location>
</feature>
<feature type="compositionally biased region" description="Polar residues" evidence="2">
    <location>
        <begin position="2583"/>
        <end position="2596"/>
    </location>
</feature>
<dbReference type="SUPFAM" id="SSF47370">
    <property type="entry name" value="Bromodomain"/>
    <property type="match status" value="1"/>
</dbReference>
<protein>
    <submittedName>
        <fullName evidence="3">Uncharacterized protein</fullName>
    </submittedName>
</protein>
<keyword evidence="1" id="KW-0103">Bromodomain</keyword>
<feature type="compositionally biased region" description="Basic and acidic residues" evidence="2">
    <location>
        <begin position="1791"/>
        <end position="1816"/>
    </location>
</feature>
<dbReference type="GO" id="GO:0006338">
    <property type="term" value="P:chromatin remodeling"/>
    <property type="evidence" value="ECO:0007669"/>
    <property type="project" value="InterPro"/>
</dbReference>
<feature type="region of interest" description="Disordered" evidence="2">
    <location>
        <begin position="2906"/>
        <end position="2935"/>
    </location>
</feature>
<feature type="region of interest" description="Disordered" evidence="2">
    <location>
        <begin position="1963"/>
        <end position="2230"/>
    </location>
</feature>
<reference evidence="3" key="2">
    <citation type="submission" date="2020-05" db="UniProtKB">
        <authorList>
            <consortium name="EnsemblMetazoa"/>
        </authorList>
    </citation>
    <scope>IDENTIFICATION</scope>
    <source>
        <strain evidence="3">LVP_AGWG</strain>
    </source>
</reference>
<dbReference type="Proteomes" id="UP000008820">
    <property type="component" value="Chromosome 2"/>
</dbReference>
<sequence length="3047" mass="335337">MFSTFIGLIDIQSWWEVPYIAHFCSLFSGSFQLPDFDIEDLEEALLTDVDTESEIDIKVYTRLLPDLIVALLKGCDALSQIVSHISPSNYQMFLRRLFRQKCQEYNINNPFNEDTDFEKLPLRTKILILKYLCDFRLDSVDVYSSFANLEADSLRVEPLGYDSKGSAYWYFFGTRLYREDFDVPSGKGSKSSKRSVWQVICFTEEDWSNLAGKFKHSKNENERALLLQLEENFLPNIPKIFRDKERERRKKLLERRTSSRIKICEERRLAELFRQKEIEEAHNALLKEQRRLKAKCEPKPEVCRSHKERLAEDRAKRAERRSRSNSVSSIVSTYASSPEPEPLTSDFIFQPKENESQFFSKHSSGGIKHTATVIVSNPPASPSSELGSEPTSCADIDVCSGTFKHNPGQVLEENNEANDDEEEDEEDSASVIVVDQVNNNFIEVGSSISVVSGSTTTSSGISSREQRDKTLSPPPTPPPLSLLQPVEETSQSAEPVKRRSKLSAEIEGLLQYNRNMAPTTTKLPGRQTNNSLSSVTGPVILPFAETPPKTTTGGSSGSKSGDSNAGTGGGATGTSGRKKKSKASEVTSFFTTSTSTLISSFSFTETEEVLQIGMHKILEYIKNHDDAWPFMDPVDEDIAPRYYSIIRRPMDLQKMEDKLDNGEYLTFGDFRNDFKLIVNNCRLYNGQANEYTEMVNNLQLAFEKAKKKYFDSNSSDEEQSLEYPIFKEKPFGGKNINESSGSCTSVNNSKACNENKGESVHKKSNDVKKSSAKDSKVDKKEGKVKHVNKKERHETSESAEKSKSHSSGASGSAKKGKSNAEEEPKSGKAGTGKGHKRKRKEKDKVGKVKSKKFKSNKSDEEETGEEENENDEKDIKSIEEQSECEKEVRSPSPVPLETKKKNSSKGKKKDAKAKEQKKNSKPTKEDEESANHDVGKKVRKKSQMRSRSVSRSGSKSRSATPMSRSPSPAPASTPKKAEKQKELTKQKHGRKGRKAEKAVIEPKPSKQMDSSLSSGTPSPTKPRGKKKAQEKKIEPLSDEENIEDVQMEEEDGKETDLSTFADIDEIRIKNDSKGYASEDSIDELPVTESSKKSKKHKKNNQKAAKTKTKSKSEEKPKKIKSKAKSGKSKKSKNKSFDTTSVVSSSNEEEVIEEIPKVNKNVDPVDKEIKSASKKQPKDFSKYTTLPRDRSFSRSPSPLPSIRDGYSSMSDHSMEFDQDLDDTDKGKSDPARPLTPDIRDKYDLIKERRRNQQKAAPQTSTSTSVTQEKPTKQKAKPQEISRKKQKSNQTQNTSSSASTTPSKQQKGTEESEKPAKTKETGKNKRKRDQPSECIDDSPILEDVKAPIEPLPVVEKPRLSYMDDKTDKRESERKIDPCDEYDFIDDSPTEIPTLKVATPVASPVEKISKPPKVKTDPCKKQTQKSSKSSQNNTTVKPNPITASKPPKASGANMEALELETEQTLKDINKWLENTPRFSEYSSASNSPSRYIMDDLDAVTAKIDAADFRKPMPLSQLPEEEPDGTHIIPITPSVVSSSLNTMPASIPSLPMSPKPMIPASTSLPKEASKTKNSKEISYDTNPLKESINNVNISAATAPVIKPHPLQPAVVNTTVVPVSAITPPDRPHLGPPPIIPPHSQKKEPKEPKRKSLKEKLSQLGSRKRETVHRTIDRLQPGKSKGNLLTSMQNLNKPEELFPLGGSTNKLKEVKNSLIVKTDESKPKLSLGTVLNTEGFGLGQQHNFADEKKENVADVVDNKVDKKEDESEKLLNNSKGESANVTSLLIHDDIKAAKAELAKTDPSKVVESPEKVIKAVTKSDKPSATPNLSAWFKAFGAPKKPKKSEEGDENASKNSPSESGKGSEYASPSESGLNVPLVPSLESPSYPSLPAPRQRKASTGSTVSERSSFSQDPDSPRIGIDERIGVYPAPYPSPMGASPIMTSPKLDETQKSPYPLNGAIKVGFYQDTTTKSSPEKSCSPRDLPSPYPQYSQHLYSSNTGMTGNNLYGNYSYSANANPSTSNTNVENFKSFDQYKQPASQESDYNSSMSPSTNPNSPYHNQQSSPYQQQPNSPYQQQQQQPNQNYNQQQQPIASPASSGPLSPYSNNSIAPQSSVQQSPAQSVSSQSPFHPSPSSPYQTPQHQSQSQPSQVQKSNQQQQQPPQPQQHTSKPNTPIHQSPNSPFSQSNHSSPYSQQDPNSPYSQGQLSPFQPMSPKPPQSSLPAIPQGTTNNSLKLAPPIITPQQAAAAAGVVLPESPVNSLSQQPMQTSPQQQQQQQPIQNTGSQLPIQQQQPQLPPQLNTQTQWNQQQNYNQYGTPPDNSMGMNSSVPAPAHMHHHQQQPQAQQHQQQQKPQPAHHNVQHLQPQLPTQQQQQQQQPQQHHQTPPSCQQQTQQQLQTPSLSNLTPAHSQSNQQQHQQQQQQHHSHLSNLLSNNPYTSSYGRQAYDHIGQSSHVGQDVGKNSATKVPELINLGYNSGSNESAASSNKNPPQQQQQDIPMNMGSKAVTAEVPKDKELAKQQQMFELMGAMSYGSPMDISISKSKAFDMFNRAATMSFPRGFPGTSSNSGSSATSGSQTQHQDLTKMGYTGSASGYDQLQTNSNKAHDMSGANAYNMQQPQQPKSSTSDLVAGSNIRGNVSSGTYEQRPTSNAPQQQQGNMDLSSGYKSFSGSTTSSLIDPALRNLASLSSLYQSDGSSGFYDKNMPPAAHMFGKNLPNHPSGASSTAVSTTSTLQQMFNSSMAYSATRDQSSTYGTNYHQRNDMLNQGQKVPLNIPTVSNTPAQVEPTKPKRSRKKKDTQEVMQQQMQQQQQAHQHQQPQPNAAHQGFQAYPGLKNSQSSNSSSSQSNSTSNAPGNVGSNTTGNSEPSAISLKTAVPGSAFNFGTGPTGLGLPSSLYGENSSYLDEFRNNPNPYPYLTSSHRGSSSSGAASTDATDKSHNSSASTASAVAAVAAAAAAAHQPPPAASPYHQFLSHPSSRAPYQFMNQLDPLHQQYIRQEELRAQMMLNQSLGLGAPGAHGPPPGAYGQPGAYHHALGMHKPYDAMNSMNRPPWL</sequence>
<evidence type="ECO:0000256" key="1">
    <source>
        <dbReference type="ARBA" id="ARBA00023117"/>
    </source>
</evidence>
<feature type="compositionally biased region" description="Low complexity" evidence="2">
    <location>
        <begin position="546"/>
        <end position="565"/>
    </location>
</feature>
<feature type="compositionally biased region" description="Basic and acidic residues" evidence="2">
    <location>
        <begin position="1236"/>
        <end position="1245"/>
    </location>
</feature>
<feature type="compositionally biased region" description="Polar residues" evidence="2">
    <location>
        <begin position="2167"/>
        <end position="2205"/>
    </location>
</feature>
<feature type="compositionally biased region" description="Basic and acidic residues" evidence="2">
    <location>
        <begin position="1658"/>
        <end position="1668"/>
    </location>
</feature>
<feature type="compositionally biased region" description="Basic and acidic residues" evidence="2">
    <location>
        <begin position="303"/>
        <end position="316"/>
    </location>
</feature>
<feature type="region of interest" description="Disordered" evidence="2">
    <location>
        <begin position="738"/>
        <end position="1458"/>
    </location>
</feature>
<feature type="region of interest" description="Disordered" evidence="2">
    <location>
        <begin position="451"/>
        <end position="501"/>
    </location>
</feature>
<feature type="compositionally biased region" description="Low complexity" evidence="2">
    <location>
        <begin position="2130"/>
        <end position="2166"/>
    </location>
</feature>
<feature type="region of interest" description="Disordered" evidence="2">
    <location>
        <begin position="2252"/>
        <end position="2436"/>
    </location>
</feature>
<feature type="compositionally biased region" description="Low complexity" evidence="2">
    <location>
        <begin position="2334"/>
        <end position="2428"/>
    </location>
</feature>
<feature type="compositionally biased region" description="Basic residues" evidence="2">
    <location>
        <begin position="1092"/>
        <end position="1109"/>
    </location>
</feature>
<feature type="compositionally biased region" description="Acidic residues" evidence="2">
    <location>
        <begin position="413"/>
        <end position="428"/>
    </location>
</feature>
<feature type="compositionally biased region" description="Polar residues" evidence="2">
    <location>
        <begin position="1252"/>
        <end position="1267"/>
    </location>
</feature>
<feature type="compositionally biased region" description="Low complexity" evidence="2">
    <location>
        <begin position="1286"/>
        <end position="1304"/>
    </location>
</feature>
<feature type="compositionally biased region" description="Low complexity" evidence="2">
    <location>
        <begin position="1421"/>
        <end position="1432"/>
    </location>
</feature>
<dbReference type="CDD" id="cd05509">
    <property type="entry name" value="Bromo_gcn5_like"/>
    <property type="match status" value="1"/>
</dbReference>
<dbReference type="Pfam" id="PF00439">
    <property type="entry name" value="Bromodomain"/>
    <property type="match status" value="1"/>
</dbReference>
<feature type="compositionally biased region" description="Basic and acidic residues" evidence="2">
    <location>
        <begin position="1353"/>
        <end position="1375"/>
    </location>
</feature>
<dbReference type="FunCoup" id="A0A6I8TM13">
    <property type="interactions" value="45"/>
</dbReference>
<dbReference type="InParanoid" id="A0A6I8TM13"/>
<feature type="compositionally biased region" description="Basic residues" evidence="2">
    <location>
        <begin position="833"/>
        <end position="855"/>
    </location>
</feature>
<feature type="compositionally biased region" description="Basic residues" evidence="2">
    <location>
        <begin position="1117"/>
        <end position="1133"/>
    </location>
</feature>
<feature type="compositionally biased region" description="Acidic residues" evidence="2">
    <location>
        <begin position="859"/>
        <end position="872"/>
    </location>
</feature>
<dbReference type="OrthoDB" id="303107at2759"/>
<feature type="compositionally biased region" description="Low complexity" evidence="2">
    <location>
        <begin position="2829"/>
        <end position="2845"/>
    </location>
</feature>
<feature type="compositionally biased region" description="Basic and acidic residues" evidence="2">
    <location>
        <begin position="1563"/>
        <end position="1574"/>
    </location>
</feature>
<evidence type="ECO:0000256" key="2">
    <source>
        <dbReference type="SAM" id="MobiDB-lite"/>
    </source>
</evidence>
<feature type="compositionally biased region" description="Basic and acidic residues" evidence="2">
    <location>
        <begin position="912"/>
        <end position="936"/>
    </location>
</feature>
<proteinExistence type="predicted"/>
<feature type="compositionally biased region" description="Basic and acidic residues" evidence="2">
    <location>
        <begin position="995"/>
        <end position="1006"/>
    </location>
</feature>
<name>A0A6I8TM13_AEDAE</name>
<feature type="compositionally biased region" description="Low complexity" evidence="2">
    <location>
        <begin position="2556"/>
        <end position="2574"/>
    </location>
</feature>
<feature type="region of interest" description="Disordered" evidence="2">
    <location>
        <begin position="1791"/>
        <end position="1949"/>
    </location>
</feature>
<feature type="compositionally biased region" description="Polar residues" evidence="2">
    <location>
        <begin position="2628"/>
        <end position="2663"/>
    </location>
</feature>
<dbReference type="InterPro" id="IPR029614">
    <property type="entry name" value="CECR2"/>
</dbReference>
<dbReference type="Gene3D" id="1.20.920.10">
    <property type="entry name" value="Bromodomain-like"/>
    <property type="match status" value="1"/>
</dbReference>
<feature type="region of interest" description="Disordered" evidence="2">
    <location>
        <begin position="2553"/>
        <end position="2663"/>
    </location>
</feature>
<feature type="compositionally biased region" description="Low complexity" evidence="2">
    <location>
        <begin position="451"/>
        <end position="463"/>
    </location>
</feature>
<dbReference type="EnsemblMetazoa" id="AAEL012203-RE">
    <property type="protein sequence ID" value="AAEL012203-PE"/>
    <property type="gene ID" value="AAEL012203"/>
</dbReference>
<feature type="compositionally biased region" description="Low complexity" evidence="2">
    <location>
        <begin position="1192"/>
        <end position="1202"/>
    </location>
</feature>
<feature type="compositionally biased region" description="Low complexity" evidence="2">
    <location>
        <begin position="2040"/>
        <end position="2085"/>
    </location>
</feature>
<feature type="compositionally biased region" description="Low complexity" evidence="2">
    <location>
        <begin position="324"/>
        <end position="337"/>
    </location>
</feature>
<feature type="region of interest" description="Disordered" evidence="2">
    <location>
        <begin position="1615"/>
        <end position="1679"/>
    </location>
</feature>
<feature type="compositionally biased region" description="Low complexity" evidence="2">
    <location>
        <begin position="2796"/>
        <end position="2819"/>
    </location>
</feature>
<feature type="compositionally biased region" description="Basic and acidic residues" evidence="2">
    <location>
        <begin position="791"/>
        <end position="803"/>
    </location>
</feature>
<dbReference type="SMART" id="SM00297">
    <property type="entry name" value="BROMO"/>
    <property type="match status" value="1"/>
</dbReference>
<feature type="region of interest" description="Disordered" evidence="2">
    <location>
        <begin position="2765"/>
        <end position="2863"/>
    </location>
</feature>
<dbReference type="GO" id="GO:0090537">
    <property type="term" value="C:CERF complex"/>
    <property type="evidence" value="ECO:0007669"/>
    <property type="project" value="InterPro"/>
</dbReference>
<dbReference type="PRINTS" id="PR00503">
    <property type="entry name" value="BROMODOMAIN"/>
</dbReference>
<feature type="compositionally biased region" description="Low complexity" evidence="2">
    <location>
        <begin position="945"/>
        <end position="974"/>
    </location>
</feature>
<dbReference type="InterPro" id="IPR036427">
    <property type="entry name" value="Bromodomain-like_sf"/>
</dbReference>
<feature type="region of interest" description="Disordered" evidence="2">
    <location>
        <begin position="2465"/>
        <end position="2491"/>
    </location>
</feature>
<feature type="compositionally biased region" description="Polar residues" evidence="2">
    <location>
        <begin position="1892"/>
        <end position="1908"/>
    </location>
</feature>
<feature type="region of interest" description="Disordered" evidence="2">
    <location>
        <begin position="403"/>
        <end position="429"/>
    </location>
</feature>
<feature type="region of interest" description="Disordered" evidence="2">
    <location>
        <begin position="513"/>
        <end position="585"/>
    </location>
</feature>
<feature type="compositionally biased region" description="Polar residues" evidence="2">
    <location>
        <begin position="1007"/>
        <end position="1018"/>
    </location>
</feature>
<organism evidence="3 4">
    <name type="scientific">Aedes aegypti</name>
    <name type="common">Yellowfever mosquito</name>
    <name type="synonym">Culex aegypti</name>
    <dbReference type="NCBI Taxonomy" id="7159"/>
    <lineage>
        <taxon>Eukaryota</taxon>
        <taxon>Metazoa</taxon>
        <taxon>Ecdysozoa</taxon>
        <taxon>Arthropoda</taxon>
        <taxon>Hexapoda</taxon>
        <taxon>Insecta</taxon>
        <taxon>Pterygota</taxon>
        <taxon>Neoptera</taxon>
        <taxon>Endopterygota</taxon>
        <taxon>Diptera</taxon>
        <taxon>Nematocera</taxon>
        <taxon>Culicoidea</taxon>
        <taxon>Culicidae</taxon>
        <taxon>Culicinae</taxon>
        <taxon>Aedini</taxon>
        <taxon>Aedes</taxon>
        <taxon>Stegomyia</taxon>
    </lineage>
</organism>
<feature type="compositionally biased region" description="Basic and acidic residues" evidence="2">
    <location>
        <begin position="1162"/>
        <end position="1191"/>
    </location>
</feature>
<feature type="compositionally biased region" description="Low complexity" evidence="2">
    <location>
        <begin position="1997"/>
        <end position="2019"/>
    </location>
</feature>
<dbReference type="PANTHER" id="PTHR47092">
    <property type="entry name" value="CAT EYE SYNDROME CRITICAL REGION PROTEIN 2"/>
    <property type="match status" value="1"/>
</dbReference>
<feature type="compositionally biased region" description="Low complexity" evidence="2">
    <location>
        <begin position="2469"/>
        <end position="2489"/>
    </location>
</feature>
<accession>A0A6I8TM13</accession>
<evidence type="ECO:0000313" key="4">
    <source>
        <dbReference type="Proteomes" id="UP000008820"/>
    </source>
</evidence>
<dbReference type="PROSITE" id="PS50014">
    <property type="entry name" value="BROMODOMAIN_2"/>
    <property type="match status" value="1"/>
</dbReference>
<feature type="compositionally biased region" description="Basic and acidic residues" evidence="2">
    <location>
        <begin position="873"/>
        <end position="889"/>
    </location>
</feature>
<feature type="compositionally biased region" description="Basic and acidic residues" evidence="2">
    <location>
        <begin position="753"/>
        <end position="781"/>
    </location>
</feature>
<feature type="compositionally biased region" description="Polar residues" evidence="2">
    <location>
        <begin position="2086"/>
        <end position="2104"/>
    </location>
</feature>
<feature type="compositionally biased region" description="Low complexity" evidence="2">
    <location>
        <begin position="2257"/>
        <end position="2313"/>
    </location>
</feature>
<feature type="region of interest" description="Disordered" evidence="2">
    <location>
        <begin position="1542"/>
        <end position="1577"/>
    </location>
</feature>